<evidence type="ECO:0000313" key="1">
    <source>
        <dbReference type="EMBL" id="SLM11647.1"/>
    </source>
</evidence>
<dbReference type="EMBL" id="FWDM01000014">
    <property type="protein sequence ID" value="SLM11647.1"/>
    <property type="molecule type" value="Genomic_DNA"/>
</dbReference>
<reference evidence="1" key="1">
    <citation type="submission" date="2017-02" db="EMBL/GenBank/DDBJ databases">
        <authorList>
            <person name="Regsiter A."/>
            <person name="William W."/>
        </authorList>
    </citation>
    <scope>NUCLEOTIDE SEQUENCE</scope>
    <source>
        <strain evidence="1">Bib</strain>
    </source>
</reference>
<proteinExistence type="predicted"/>
<sequence>MYAEDSGWGPSRGRNFVFQVPAGVGFIEVREGQSQTGIELSDLRFVGEP</sequence>
<protein>
    <submittedName>
        <fullName evidence="1">Uncharacterized protein</fullName>
    </submittedName>
</protein>
<accession>A0A3P3XHI2</accession>
<name>A0A3P3XHI2_9SPIR</name>
<organism evidence="1">
    <name type="scientific">uncultured spirochete</name>
    <dbReference type="NCBI Taxonomy" id="156406"/>
    <lineage>
        <taxon>Bacteria</taxon>
        <taxon>Pseudomonadati</taxon>
        <taxon>Spirochaetota</taxon>
        <taxon>Spirochaetia</taxon>
        <taxon>Spirochaetales</taxon>
        <taxon>environmental samples</taxon>
    </lineage>
</organism>
<gene>
    <name evidence="1" type="ORF">SPIROBIBN47_210015</name>
</gene>
<dbReference type="AlphaFoldDB" id="A0A3P3XHI2"/>